<dbReference type="OrthoDB" id="272972at2759"/>
<feature type="region of interest" description="Disordered" evidence="1">
    <location>
        <begin position="80"/>
        <end position="101"/>
    </location>
</feature>
<dbReference type="EMBL" id="CYKH01002227">
    <property type="protein sequence ID" value="CUG94261.1"/>
    <property type="molecule type" value="Genomic_DNA"/>
</dbReference>
<dbReference type="GO" id="GO:0006635">
    <property type="term" value="P:fatty acid beta-oxidation"/>
    <property type="evidence" value="ECO:0007669"/>
    <property type="project" value="TreeGrafter"/>
</dbReference>
<feature type="compositionally biased region" description="Low complexity" evidence="1">
    <location>
        <begin position="139"/>
        <end position="154"/>
    </location>
</feature>
<feature type="region of interest" description="Disordered" evidence="1">
    <location>
        <begin position="134"/>
        <end position="154"/>
    </location>
</feature>
<dbReference type="VEuPathDB" id="TriTrypDB:BSAL_47300"/>
<feature type="domain" description="3-hydroxyacyl-CoA dehydrogenase C-terminal" evidence="2">
    <location>
        <begin position="700"/>
        <end position="794"/>
    </location>
</feature>
<feature type="region of interest" description="Disordered" evidence="1">
    <location>
        <begin position="428"/>
        <end position="454"/>
    </location>
</feature>
<evidence type="ECO:0000259" key="2">
    <source>
        <dbReference type="Pfam" id="PF00725"/>
    </source>
</evidence>
<feature type="compositionally biased region" description="Low complexity" evidence="1">
    <location>
        <begin position="82"/>
        <end position="95"/>
    </location>
</feature>
<feature type="non-terminal residue" evidence="3">
    <location>
        <position position="1"/>
    </location>
</feature>
<dbReference type="PANTHER" id="PTHR43612">
    <property type="entry name" value="TRIFUNCTIONAL ENZYME SUBUNIT ALPHA"/>
    <property type="match status" value="1"/>
</dbReference>
<reference evidence="4" key="1">
    <citation type="submission" date="2015-09" db="EMBL/GenBank/DDBJ databases">
        <authorList>
            <consortium name="Pathogen Informatics"/>
        </authorList>
    </citation>
    <scope>NUCLEOTIDE SEQUENCE [LARGE SCALE GENOMIC DNA]</scope>
    <source>
        <strain evidence="4">Lake Konstanz</strain>
    </source>
</reference>
<evidence type="ECO:0000313" key="4">
    <source>
        <dbReference type="Proteomes" id="UP000051952"/>
    </source>
</evidence>
<dbReference type="InterPro" id="IPR006108">
    <property type="entry name" value="3HC_DH_C"/>
</dbReference>
<gene>
    <name evidence="3" type="ORF">BSAL_47300</name>
</gene>
<dbReference type="InterPro" id="IPR008927">
    <property type="entry name" value="6-PGluconate_DH-like_C_sf"/>
</dbReference>
<protein>
    <recommendedName>
        <fullName evidence="2">3-hydroxyacyl-CoA dehydrogenase C-terminal domain-containing protein</fullName>
    </recommendedName>
</protein>
<dbReference type="OMA" id="DEENTSW"/>
<dbReference type="GO" id="GO:0016509">
    <property type="term" value="F:long-chain (3S)-3-hydroxyacyl-CoA dehydrogenase (NAD+) activity"/>
    <property type="evidence" value="ECO:0007669"/>
    <property type="project" value="TreeGrafter"/>
</dbReference>
<dbReference type="InterPro" id="IPR050136">
    <property type="entry name" value="FA_oxidation_alpha_subunit"/>
</dbReference>
<proteinExistence type="predicted"/>
<dbReference type="Pfam" id="PF00725">
    <property type="entry name" value="3HCDH"/>
    <property type="match status" value="1"/>
</dbReference>
<dbReference type="SUPFAM" id="SSF48179">
    <property type="entry name" value="6-phosphogluconate dehydrogenase C-terminal domain-like"/>
    <property type="match status" value="2"/>
</dbReference>
<evidence type="ECO:0000313" key="3">
    <source>
        <dbReference type="EMBL" id="CUG94261.1"/>
    </source>
</evidence>
<accession>A0A0S4JVC4</accession>
<feature type="compositionally biased region" description="Low complexity" evidence="1">
    <location>
        <begin position="432"/>
        <end position="443"/>
    </location>
</feature>
<dbReference type="GO" id="GO:0016507">
    <property type="term" value="C:mitochondrial fatty acid beta-oxidation multienzyme complex"/>
    <property type="evidence" value="ECO:0007669"/>
    <property type="project" value="TreeGrafter"/>
</dbReference>
<name>A0A0S4JVC4_BODSA</name>
<dbReference type="PANTHER" id="PTHR43612:SF3">
    <property type="entry name" value="TRIFUNCTIONAL ENZYME SUBUNIT ALPHA, MITOCHONDRIAL"/>
    <property type="match status" value="1"/>
</dbReference>
<dbReference type="GO" id="GO:0004300">
    <property type="term" value="F:enoyl-CoA hydratase activity"/>
    <property type="evidence" value="ECO:0007669"/>
    <property type="project" value="TreeGrafter"/>
</dbReference>
<evidence type="ECO:0000256" key="1">
    <source>
        <dbReference type="SAM" id="MobiDB-lite"/>
    </source>
</evidence>
<feature type="region of interest" description="Disordered" evidence="1">
    <location>
        <begin position="35"/>
        <end position="56"/>
    </location>
</feature>
<dbReference type="Gene3D" id="1.10.1040.50">
    <property type="match status" value="1"/>
</dbReference>
<organism evidence="3 4">
    <name type="scientific">Bodo saltans</name>
    <name type="common">Flagellated protozoan</name>
    <dbReference type="NCBI Taxonomy" id="75058"/>
    <lineage>
        <taxon>Eukaryota</taxon>
        <taxon>Discoba</taxon>
        <taxon>Euglenozoa</taxon>
        <taxon>Kinetoplastea</taxon>
        <taxon>Metakinetoplastina</taxon>
        <taxon>Eubodonida</taxon>
        <taxon>Bodonidae</taxon>
        <taxon>Bodo</taxon>
    </lineage>
</organism>
<dbReference type="AlphaFoldDB" id="A0A0S4JVC4"/>
<keyword evidence="4" id="KW-1185">Reference proteome</keyword>
<feature type="compositionally biased region" description="Polar residues" evidence="1">
    <location>
        <begin position="444"/>
        <end position="454"/>
    </location>
</feature>
<dbReference type="Proteomes" id="UP000051952">
    <property type="component" value="Unassembled WGS sequence"/>
</dbReference>
<sequence>TSPCAKCSQGPFAAKGSSLSCSLATQVEEAVRKGILEQPLKTVGSTSPKDDEDDGKHLKIHWKREATTLEEATTGVADVPLTSSSVESASVTSSSPLLKEQPIEEADAADRHELPHHSKVAEATSTQILQAAATEKHTTTPNKATPSPTNATPTASVEIASSDHRVPTGGSGFCKVPSQLPFATTKESVGASPSSSQRIIVTSIPPHDISSVPAVIHCEEAAPSLVELISAISRAIDTLESAATKNSVGEELPSTGKKRDVLLTSNKRKGASFFAVKTIVVSPSSSSSSQDATSNKFNEANAFLKVERERLALLKRIRHHKQFRFVACAESNAFDFGAELFFAAHERQIAPSTTASSESGETSSGNALSIGFPSIALGWLPSLPTVRLFQETLGMEQAAVWIPSLHRIDAEFLRGTVLLPHATEEEEPIMNASASSTSSSSSSPPQQVQHRQHRISQLTPFAEKVFLWCVRNPRVRGFVTDQLLLSSSFHKKLEKKGIMEKVIAEQVLSAVRYADDATGEVAFQDLQMQAIGHPAMARLREARAAVAQTLVNDVPLPKSEHFIEFRGEKAAHWGQYTQQLQEAPQHRNTVLFDFSPRFATQSATLVAQLCAEKDNLKGFRVVLVGDKNDARAAIALLEDAVLISPACPLRHRGTSDLQEVSVVHSTPTIAAKRRDELLVSGCGYLQERGTPFVVTGGDATDRLVSALALEACRIVQVVPPEKLEAVTKEVLGIAPGLLGLLDFYGADRLLQSIQRSPTAPSAEILPVAAKEALLRMKLHKLNGRNASAGGFYSYDKDTNKNHHGTGGGSSHHEEPVMRLNPHVFKHFLRPDPSKKELSDRVIFALVNECCGLLTDGRVMNVSDANLLTMAVGLGEETGGALFIANDVTIPTVVQRMRVLAGMYGASLAPHPLLLAMIENDQSFATLSQSTIVKAQMLTSSNRIR</sequence>